<feature type="compositionally biased region" description="Basic residues" evidence="1">
    <location>
        <begin position="78"/>
        <end position="87"/>
    </location>
</feature>
<gene>
    <name evidence="3" type="ORF">G4Y79_22270</name>
</gene>
<sequence>MTPPLMEIVNVCIDRLAAGETIEDCVRDYPDYADELRDMLGIGTLIGQLSPSLKETQLAQQRSRQQLASRMQEEKKTMMMHRPKRKRTQGRAGLLPMGIAALIALVAGIGIGVVGMQMSTASSVETVADPNVQLGPIPTMVPVITATPFDFEAIRPVYRPTEFLPTVVQPDNIFVLEGGLDDEVITSSPYIVTLDVVFPGQTDENVRISSVYSSSMPDLGGWTLSDDDGNSYTIPQMDAEQGVNYISIYTKAGIDDGQNFYMGFVEPIWQLDDLLTLTEPERGLTYRIRVEDSIESPWHLGDTPTPAPTVPPQDEYQLTATAIINDLTATAQK</sequence>
<evidence type="ECO:0000313" key="3">
    <source>
        <dbReference type="EMBL" id="QPC82377.1"/>
    </source>
</evidence>
<dbReference type="RefSeq" id="WP_195170446.1">
    <property type="nucleotide sequence ID" value="NZ_CP062983.1"/>
</dbReference>
<reference evidence="3 4" key="1">
    <citation type="submission" date="2020-02" db="EMBL/GenBank/DDBJ databases">
        <authorList>
            <person name="Zheng R.K."/>
            <person name="Sun C.M."/>
        </authorList>
    </citation>
    <scope>NUCLEOTIDE SEQUENCE [LARGE SCALE GENOMIC DNA]</scope>
    <source>
        <strain evidence="4">rifampicinis</strain>
    </source>
</reference>
<feature type="transmembrane region" description="Helical" evidence="2">
    <location>
        <begin position="92"/>
        <end position="116"/>
    </location>
</feature>
<evidence type="ECO:0008006" key="5">
    <source>
        <dbReference type="Google" id="ProtNLM"/>
    </source>
</evidence>
<dbReference type="EMBL" id="CP062983">
    <property type="protein sequence ID" value="QPC82377.1"/>
    <property type="molecule type" value="Genomic_DNA"/>
</dbReference>
<feature type="compositionally biased region" description="Low complexity" evidence="1">
    <location>
        <begin position="61"/>
        <end position="70"/>
    </location>
</feature>
<evidence type="ECO:0000313" key="4">
    <source>
        <dbReference type="Proteomes" id="UP000594468"/>
    </source>
</evidence>
<feature type="region of interest" description="Disordered" evidence="1">
    <location>
        <begin position="61"/>
        <end position="87"/>
    </location>
</feature>
<name>A0A7S8IEA9_9CHLR</name>
<keyword evidence="2" id="KW-0812">Transmembrane</keyword>
<dbReference type="KEGG" id="pmet:G4Y79_22270"/>
<proteinExistence type="predicted"/>
<dbReference type="Proteomes" id="UP000594468">
    <property type="component" value="Chromosome"/>
</dbReference>
<dbReference type="AlphaFoldDB" id="A0A7S8IEA9"/>
<keyword evidence="4" id="KW-1185">Reference proteome</keyword>
<protein>
    <recommendedName>
        <fullName evidence="5">LTD domain-containing protein</fullName>
    </recommendedName>
</protein>
<organism evidence="3 4">
    <name type="scientific">Phototrophicus methaneseepsis</name>
    <dbReference type="NCBI Taxonomy" id="2710758"/>
    <lineage>
        <taxon>Bacteria</taxon>
        <taxon>Bacillati</taxon>
        <taxon>Chloroflexota</taxon>
        <taxon>Candidatus Thermofontia</taxon>
        <taxon>Phototrophicales</taxon>
        <taxon>Phototrophicaceae</taxon>
        <taxon>Phototrophicus</taxon>
    </lineage>
</organism>
<evidence type="ECO:0000256" key="1">
    <source>
        <dbReference type="SAM" id="MobiDB-lite"/>
    </source>
</evidence>
<keyword evidence="2" id="KW-0472">Membrane</keyword>
<keyword evidence="2" id="KW-1133">Transmembrane helix</keyword>
<evidence type="ECO:0000256" key="2">
    <source>
        <dbReference type="SAM" id="Phobius"/>
    </source>
</evidence>
<accession>A0A7S8IEA9</accession>